<feature type="transmembrane region" description="Helical" evidence="8">
    <location>
        <begin position="7"/>
        <end position="26"/>
    </location>
</feature>
<name>A0AAP2D755_9BACT</name>
<proteinExistence type="inferred from homology"/>
<feature type="transmembrane region" description="Helical" evidence="8">
    <location>
        <begin position="135"/>
        <end position="165"/>
    </location>
</feature>
<keyword evidence="6 8" id="KW-1133">Transmembrane helix</keyword>
<feature type="transmembrane region" description="Helical" evidence="8">
    <location>
        <begin position="82"/>
        <end position="98"/>
    </location>
</feature>
<evidence type="ECO:0000256" key="6">
    <source>
        <dbReference type="ARBA" id="ARBA00022989"/>
    </source>
</evidence>
<keyword evidence="7 8" id="KW-0472">Membrane</keyword>
<dbReference type="Pfam" id="PF01925">
    <property type="entry name" value="TauE"/>
    <property type="match status" value="1"/>
</dbReference>
<dbReference type="InterPro" id="IPR052017">
    <property type="entry name" value="TSUP"/>
</dbReference>
<evidence type="ECO:0000256" key="7">
    <source>
        <dbReference type="ARBA" id="ARBA00023136"/>
    </source>
</evidence>
<evidence type="ECO:0000256" key="3">
    <source>
        <dbReference type="ARBA" id="ARBA00022448"/>
    </source>
</evidence>
<protein>
    <recommendedName>
        <fullName evidence="8">Probable membrane transporter protein</fullName>
    </recommendedName>
</protein>
<gene>
    <name evidence="9" type="ORF">KK078_01770</name>
</gene>
<keyword evidence="10" id="KW-1185">Reference proteome</keyword>
<feature type="transmembrane region" description="Helical" evidence="8">
    <location>
        <begin position="46"/>
        <end position="70"/>
    </location>
</feature>
<evidence type="ECO:0000256" key="2">
    <source>
        <dbReference type="ARBA" id="ARBA00009142"/>
    </source>
</evidence>
<dbReference type="InterPro" id="IPR002781">
    <property type="entry name" value="TM_pro_TauE-like"/>
</dbReference>
<dbReference type="EMBL" id="JAHESC010000002">
    <property type="protein sequence ID" value="MBT1685260.1"/>
    <property type="molecule type" value="Genomic_DNA"/>
</dbReference>
<sequence>MISLFSFELSVADLVIFFLVAILIGMSKTGIHGTGTMAVPLLASVFGGQLSSGIMLPIICMADIMGVLYYHRHAEWKYLRKLFPWAILGTILGTIVGKSMPDDVFRMIMAVIIILSVIIMIWLERGRKEDVPDSPWFAGLAGTTGGFTSMVGNLAGSLMAVYFLSMRLPKNVFIGTTAWFFMVMNWSKVPFHVFSWHTITWNTLLLDVITLPAIALGAYIGIVLVKYLKDKTYRWFIMGVTVLAAVLMLLR</sequence>
<dbReference type="RefSeq" id="WP_254088513.1">
    <property type="nucleotide sequence ID" value="NZ_JAHESC010000002.1"/>
</dbReference>
<dbReference type="PANTHER" id="PTHR30269">
    <property type="entry name" value="TRANSMEMBRANE PROTEIN YFCA"/>
    <property type="match status" value="1"/>
</dbReference>
<reference evidence="9 10" key="1">
    <citation type="submission" date="2021-05" db="EMBL/GenBank/DDBJ databases">
        <title>A Polyphasic approach of four new species of the genus Ohtaekwangia: Ohtaekwangia histidinii sp. nov., Ohtaekwangia cretensis sp. nov., Ohtaekwangia indiensis sp. nov., Ohtaekwangia reichenbachii sp. nov. from diverse environment.</title>
        <authorList>
            <person name="Octaviana S."/>
        </authorList>
    </citation>
    <scope>NUCLEOTIDE SEQUENCE [LARGE SCALE GENOMIC DNA]</scope>
    <source>
        <strain evidence="9 10">PWU37</strain>
    </source>
</reference>
<evidence type="ECO:0000313" key="9">
    <source>
        <dbReference type="EMBL" id="MBT1685260.1"/>
    </source>
</evidence>
<keyword evidence="4 8" id="KW-1003">Cell membrane</keyword>
<feature type="transmembrane region" description="Helical" evidence="8">
    <location>
        <begin position="233"/>
        <end position="250"/>
    </location>
</feature>
<evidence type="ECO:0000256" key="1">
    <source>
        <dbReference type="ARBA" id="ARBA00004651"/>
    </source>
</evidence>
<keyword evidence="3" id="KW-0813">Transport</keyword>
<comment type="similarity">
    <text evidence="2 8">Belongs to the 4-toluene sulfonate uptake permease (TSUP) (TC 2.A.102) family.</text>
</comment>
<evidence type="ECO:0000256" key="4">
    <source>
        <dbReference type="ARBA" id="ARBA00022475"/>
    </source>
</evidence>
<dbReference type="AlphaFoldDB" id="A0AAP2D755"/>
<feature type="transmembrane region" description="Helical" evidence="8">
    <location>
        <begin position="203"/>
        <end position="227"/>
    </location>
</feature>
<organism evidence="9 10">
    <name type="scientific">Dawidia soli</name>
    <dbReference type="NCBI Taxonomy" id="2782352"/>
    <lineage>
        <taxon>Bacteria</taxon>
        <taxon>Pseudomonadati</taxon>
        <taxon>Bacteroidota</taxon>
        <taxon>Cytophagia</taxon>
        <taxon>Cytophagales</taxon>
        <taxon>Chryseotaleaceae</taxon>
        <taxon>Dawidia</taxon>
    </lineage>
</organism>
<dbReference type="PANTHER" id="PTHR30269:SF23">
    <property type="entry name" value="MEMBRANE TRANSPORTER PROTEIN YDHB-RELATED"/>
    <property type="match status" value="1"/>
</dbReference>
<keyword evidence="5 8" id="KW-0812">Transmembrane</keyword>
<evidence type="ECO:0000256" key="8">
    <source>
        <dbReference type="RuleBase" id="RU363041"/>
    </source>
</evidence>
<accession>A0AAP2D755</accession>
<feature type="transmembrane region" description="Helical" evidence="8">
    <location>
        <begin position="171"/>
        <end position="191"/>
    </location>
</feature>
<comment type="subcellular location">
    <subcellularLocation>
        <location evidence="1 8">Cell membrane</location>
        <topology evidence="1 8">Multi-pass membrane protein</topology>
    </subcellularLocation>
</comment>
<dbReference type="Proteomes" id="UP001319180">
    <property type="component" value="Unassembled WGS sequence"/>
</dbReference>
<evidence type="ECO:0000313" key="10">
    <source>
        <dbReference type="Proteomes" id="UP001319180"/>
    </source>
</evidence>
<dbReference type="GO" id="GO:0005886">
    <property type="term" value="C:plasma membrane"/>
    <property type="evidence" value="ECO:0007669"/>
    <property type="project" value="UniProtKB-SubCell"/>
</dbReference>
<evidence type="ECO:0000256" key="5">
    <source>
        <dbReference type="ARBA" id="ARBA00022692"/>
    </source>
</evidence>
<feature type="transmembrane region" description="Helical" evidence="8">
    <location>
        <begin position="104"/>
        <end position="123"/>
    </location>
</feature>
<comment type="caution">
    <text evidence="9">The sequence shown here is derived from an EMBL/GenBank/DDBJ whole genome shotgun (WGS) entry which is preliminary data.</text>
</comment>